<evidence type="ECO:0000313" key="5">
    <source>
        <dbReference type="Proteomes" id="UP000019402"/>
    </source>
</evidence>
<dbReference type="PROSITE" id="PS51257">
    <property type="entry name" value="PROKAR_LIPOPROTEIN"/>
    <property type="match status" value="1"/>
</dbReference>
<dbReference type="InterPro" id="IPR032812">
    <property type="entry name" value="SbsA_Ig"/>
</dbReference>
<evidence type="ECO:0000256" key="1">
    <source>
        <dbReference type="ARBA" id="ARBA00022729"/>
    </source>
</evidence>
<feature type="domain" description="Glycoamylase-like" evidence="2">
    <location>
        <begin position="430"/>
        <end position="644"/>
    </location>
</feature>
<accession>W7YDF3</accession>
<protein>
    <submittedName>
        <fullName evidence="4">Uncharacterized protein</fullName>
    </submittedName>
</protein>
<dbReference type="InterPro" id="IPR019282">
    <property type="entry name" value="Glycoamylase-like_cons_dom"/>
</dbReference>
<comment type="caution">
    <text evidence="4">The sequence shown here is derived from an EMBL/GenBank/DDBJ whole genome shotgun (WGS) entry which is preliminary data.</text>
</comment>
<dbReference type="Pfam" id="PF10091">
    <property type="entry name" value="Glycoamylase"/>
    <property type="match status" value="1"/>
</dbReference>
<dbReference type="eggNOG" id="COG5368">
    <property type="taxonomic scope" value="Bacteria"/>
</dbReference>
<sequence>MDRILLVILSLGIAVASCNSDDSISENNSKELGLTYVYIGDVELSTSLDNKDVKTDQVIEIRFDKSVDVVSVEGNIRLMDATGQDLYLEYSFLNENKLLKVHHETLHENAYYRLVLSDELQSFDGAFFGGLEFSFLTFSSPLIMKAMEMDSVKLNPLHVIKDVSRDPSIVFKFNSSIAANDLADYLSFSTNNLPVGYHLTQVDDKTVSFSANQKLMGYKKYQLRIASDIESRIGKSYEGLDFSFYTALDSTYKFPEISDDELLTKIQAQTFKYFWDFAHPVSGLIRERNSSGETVTSGGSGFGLMAMVVGMERGFISRSEGVEQLHTIIDFLGEADRFHGAWPHWLNGTTGKVIPFSQKDDGGDLVETSFVAAGLLTVRQYLDSTVTNENSLIAKINDLMDGIQWDWYTRGGQNVLYWHWSPNYNWDMNMQIKGYNEALLSYVMAASSQTHSIAAEVYHQGWANNGAIVNGESYYDMQLPLGTAMGGPLFLAHYSFLGLDPRNLSDTYANYWDQNRSHTLINRAYCLENPQGYVSYSQDCWGITASDNQSGYSAHSPTNDRGVISPTAAISSLPYTPEESMQAIRFFYYMMGDQLWGAYGFYDAFNVTEDWVADSYLAIDQGPMIIMIENYRTGLLWDLFMSCPEVQEGLTKLGFSY</sequence>
<dbReference type="STRING" id="869213.GCA_000517085_03014"/>
<evidence type="ECO:0000259" key="3">
    <source>
        <dbReference type="Pfam" id="PF13205"/>
    </source>
</evidence>
<evidence type="ECO:0000259" key="2">
    <source>
        <dbReference type="Pfam" id="PF10091"/>
    </source>
</evidence>
<reference evidence="4 5" key="1">
    <citation type="journal article" date="2014" name="Genome Announc.">
        <title>Draft Genome Sequence of Cytophaga fermentans JCM 21142T, a Facultative Anaerobe Isolated from Marine Mud.</title>
        <authorList>
            <person name="Starns D."/>
            <person name="Oshima K."/>
            <person name="Suda W."/>
            <person name="Iino T."/>
            <person name="Yuki M."/>
            <person name="Inoue J."/>
            <person name="Kitamura K."/>
            <person name="Iida T."/>
            <person name="Darby A."/>
            <person name="Hattori M."/>
            <person name="Ohkuma M."/>
        </authorList>
    </citation>
    <scope>NUCLEOTIDE SEQUENCE [LARGE SCALE GENOMIC DNA]</scope>
    <source>
        <strain evidence="4 5">JCM 21142</strain>
    </source>
</reference>
<dbReference type="RefSeq" id="WP_027472496.1">
    <property type="nucleotide sequence ID" value="NZ_BAMD01000092.1"/>
</dbReference>
<organism evidence="4 5">
    <name type="scientific">Saccharicrinis fermentans DSM 9555 = JCM 21142</name>
    <dbReference type="NCBI Taxonomy" id="869213"/>
    <lineage>
        <taxon>Bacteria</taxon>
        <taxon>Pseudomonadati</taxon>
        <taxon>Bacteroidota</taxon>
        <taxon>Bacteroidia</taxon>
        <taxon>Marinilabiliales</taxon>
        <taxon>Marinilabiliaceae</taxon>
        <taxon>Saccharicrinis</taxon>
    </lineage>
</organism>
<keyword evidence="1" id="KW-0732">Signal</keyword>
<name>W7YDF3_9BACT</name>
<keyword evidence="5" id="KW-1185">Reference proteome</keyword>
<dbReference type="Gene3D" id="1.50.10.140">
    <property type="match status" value="1"/>
</dbReference>
<feature type="domain" description="SbsA Ig-like" evidence="3">
    <location>
        <begin position="153"/>
        <end position="246"/>
    </location>
</feature>
<dbReference type="Pfam" id="PF13205">
    <property type="entry name" value="Big_5"/>
    <property type="match status" value="1"/>
</dbReference>
<gene>
    <name evidence="4" type="ORF">JCM21142_104255</name>
</gene>
<evidence type="ECO:0000313" key="4">
    <source>
        <dbReference type="EMBL" id="GAF05518.1"/>
    </source>
</evidence>
<dbReference type="EMBL" id="BAMD01000092">
    <property type="protein sequence ID" value="GAF05518.1"/>
    <property type="molecule type" value="Genomic_DNA"/>
</dbReference>
<dbReference type="OrthoDB" id="5937621at2"/>
<dbReference type="Proteomes" id="UP000019402">
    <property type="component" value="Unassembled WGS sequence"/>
</dbReference>
<dbReference type="AlphaFoldDB" id="W7YDF3"/>
<proteinExistence type="predicted"/>